<dbReference type="AlphaFoldDB" id="A0A8H3AIN9"/>
<name>A0A8H3AIN9_9AGAM</name>
<sequence>MNTPSRADGLKRWTRLISFQKLLDQRASSLDPLKATITVLADSIGACEDVLNGRKEYEALRGELEEIFEILNQQYGGEAPPTITATVESLCKNIDRELQGVKDKLNQDQLEQYSEASEGDLSDFLRCYNRVRDFLQRISLNADVSRWKVADELATVSRVDRLQPAVSACYNSAHAVELKRGLYPEGTRADVLSQMVSWVSASDSGSVHWMVGLDRAGKTSIAYQLCDKLAAEGRLAASFFCSRLLPESRNANRIIPSIAYQLTRSSRPFRSVLSDILEKNPDVHTHLSHLQFDALIVDPLRRVKHTLPDNLVVVIDALNECENKDSTSHIVNILLTKLESLPVKFVVSSLPEPDIWDRMTEQEDQEKSRVVLRELDSHTVVLEFTVAEPQV</sequence>
<feature type="domain" description="Nephrocystin 3-like N-terminal" evidence="3">
    <location>
        <begin position="194"/>
        <end position="349"/>
    </location>
</feature>
<dbReference type="PANTHER" id="PTHR10039">
    <property type="entry name" value="AMELOGENIN"/>
    <property type="match status" value="1"/>
</dbReference>
<dbReference type="PANTHER" id="PTHR10039:SF16">
    <property type="entry name" value="GPI INOSITOL-DEACYLASE"/>
    <property type="match status" value="1"/>
</dbReference>
<dbReference type="Proteomes" id="UP000663853">
    <property type="component" value="Unassembled WGS sequence"/>
</dbReference>
<evidence type="ECO:0000256" key="1">
    <source>
        <dbReference type="ARBA" id="ARBA00022737"/>
    </source>
</evidence>
<protein>
    <recommendedName>
        <fullName evidence="3">Nephrocystin 3-like N-terminal domain-containing protein</fullName>
    </recommendedName>
</protein>
<dbReference type="Pfam" id="PF24883">
    <property type="entry name" value="NPHP3_N"/>
    <property type="match status" value="1"/>
</dbReference>
<dbReference type="SUPFAM" id="SSF52540">
    <property type="entry name" value="P-loop containing nucleoside triphosphate hydrolases"/>
    <property type="match status" value="1"/>
</dbReference>
<evidence type="ECO:0000259" key="3">
    <source>
        <dbReference type="Pfam" id="PF24883"/>
    </source>
</evidence>
<proteinExistence type="predicted"/>
<evidence type="ECO:0000313" key="4">
    <source>
        <dbReference type="EMBL" id="CAE6427816.1"/>
    </source>
</evidence>
<organism evidence="4 5">
    <name type="scientific">Rhizoctonia solani</name>
    <dbReference type="NCBI Taxonomy" id="456999"/>
    <lineage>
        <taxon>Eukaryota</taxon>
        <taxon>Fungi</taxon>
        <taxon>Dikarya</taxon>
        <taxon>Basidiomycota</taxon>
        <taxon>Agaricomycotina</taxon>
        <taxon>Agaricomycetes</taxon>
        <taxon>Cantharellales</taxon>
        <taxon>Ceratobasidiaceae</taxon>
        <taxon>Rhizoctonia</taxon>
    </lineage>
</organism>
<keyword evidence="2" id="KW-0175">Coiled coil</keyword>
<evidence type="ECO:0000313" key="5">
    <source>
        <dbReference type="Proteomes" id="UP000663853"/>
    </source>
</evidence>
<keyword evidence="1" id="KW-0677">Repeat</keyword>
<gene>
    <name evidence="4" type="ORF">RDB_LOCUS20187</name>
</gene>
<dbReference type="EMBL" id="CAJMXA010000364">
    <property type="protein sequence ID" value="CAE6427816.1"/>
    <property type="molecule type" value="Genomic_DNA"/>
</dbReference>
<evidence type="ECO:0000256" key="2">
    <source>
        <dbReference type="SAM" id="Coils"/>
    </source>
</evidence>
<dbReference type="InterPro" id="IPR056884">
    <property type="entry name" value="NPHP3-like_N"/>
</dbReference>
<accession>A0A8H3AIN9</accession>
<reference evidence="4" key="1">
    <citation type="submission" date="2021-01" db="EMBL/GenBank/DDBJ databases">
        <authorList>
            <person name="Kaushik A."/>
        </authorList>
    </citation>
    <scope>NUCLEOTIDE SEQUENCE</scope>
    <source>
        <strain evidence="4">AG6-10EEA</strain>
    </source>
</reference>
<comment type="caution">
    <text evidence="4">The sequence shown here is derived from an EMBL/GenBank/DDBJ whole genome shotgun (WGS) entry which is preliminary data.</text>
</comment>
<dbReference type="InterPro" id="IPR027417">
    <property type="entry name" value="P-loop_NTPase"/>
</dbReference>
<dbReference type="Gene3D" id="3.40.50.300">
    <property type="entry name" value="P-loop containing nucleotide triphosphate hydrolases"/>
    <property type="match status" value="1"/>
</dbReference>
<feature type="coiled-coil region" evidence="2">
    <location>
        <begin position="54"/>
        <end position="111"/>
    </location>
</feature>